<dbReference type="Pfam" id="PF03748">
    <property type="entry name" value="FliL"/>
    <property type="match status" value="1"/>
</dbReference>
<dbReference type="EMBL" id="PYAV01000001">
    <property type="protein sequence ID" value="PSL51198.1"/>
    <property type="molecule type" value="Genomic_DNA"/>
</dbReference>
<dbReference type="GO" id="GO:0071978">
    <property type="term" value="P:bacterial-type flagellum-dependent swarming motility"/>
    <property type="evidence" value="ECO:0007669"/>
    <property type="project" value="TreeGrafter"/>
</dbReference>
<dbReference type="NCBIfam" id="NF005826">
    <property type="entry name" value="PRK07718.1"/>
    <property type="match status" value="1"/>
</dbReference>
<evidence type="ECO:0000313" key="12">
    <source>
        <dbReference type="Proteomes" id="UP000242310"/>
    </source>
</evidence>
<organism evidence="11 12">
    <name type="scientific">Salsuginibacillus halophilus</name>
    <dbReference type="NCBI Taxonomy" id="517424"/>
    <lineage>
        <taxon>Bacteria</taxon>
        <taxon>Bacillati</taxon>
        <taxon>Bacillota</taxon>
        <taxon>Bacilli</taxon>
        <taxon>Bacillales</taxon>
        <taxon>Bacillaceae</taxon>
        <taxon>Salsuginibacillus</taxon>
    </lineage>
</organism>
<evidence type="ECO:0000256" key="4">
    <source>
        <dbReference type="ARBA" id="ARBA00022475"/>
    </source>
</evidence>
<dbReference type="GO" id="GO:0005886">
    <property type="term" value="C:plasma membrane"/>
    <property type="evidence" value="ECO:0007669"/>
    <property type="project" value="UniProtKB-SubCell"/>
</dbReference>
<keyword evidence="7 10" id="KW-0283">Flagellar rotation</keyword>
<keyword evidence="12" id="KW-1185">Reference proteome</keyword>
<dbReference type="AlphaFoldDB" id="A0A2P8HY83"/>
<keyword evidence="5 10" id="KW-0145">Chemotaxis</keyword>
<accession>A0A2P8HY83</accession>
<keyword evidence="11" id="KW-0969">Cilium</keyword>
<evidence type="ECO:0000256" key="9">
    <source>
        <dbReference type="ARBA" id="ARBA00023136"/>
    </source>
</evidence>
<evidence type="ECO:0000256" key="7">
    <source>
        <dbReference type="ARBA" id="ARBA00022779"/>
    </source>
</evidence>
<dbReference type="Proteomes" id="UP000242310">
    <property type="component" value="Unassembled WGS sequence"/>
</dbReference>
<keyword evidence="9 10" id="KW-0472">Membrane</keyword>
<dbReference type="PANTHER" id="PTHR35091:SF2">
    <property type="entry name" value="FLAGELLAR PROTEIN FLIL"/>
    <property type="match status" value="1"/>
</dbReference>
<evidence type="ECO:0000256" key="8">
    <source>
        <dbReference type="ARBA" id="ARBA00022989"/>
    </source>
</evidence>
<keyword evidence="11" id="KW-0966">Cell projection</keyword>
<evidence type="ECO:0000256" key="2">
    <source>
        <dbReference type="ARBA" id="ARBA00004162"/>
    </source>
</evidence>
<keyword evidence="4 10" id="KW-1003">Cell membrane</keyword>
<comment type="subcellular location">
    <subcellularLocation>
        <location evidence="2">Cell membrane</location>
        <topology evidence="2">Single-pass membrane protein</topology>
    </subcellularLocation>
</comment>
<keyword evidence="6 10" id="KW-0812">Transmembrane</keyword>
<proteinExistence type="inferred from homology"/>
<dbReference type="RefSeq" id="WP_106587280.1">
    <property type="nucleotide sequence ID" value="NZ_PYAV01000001.1"/>
</dbReference>
<comment type="function">
    <text evidence="1 10">Controls the rotational direction of flagella during chemotaxis.</text>
</comment>
<protein>
    <recommendedName>
        <fullName evidence="10">Flagellar protein FliL</fullName>
    </recommendedName>
</protein>
<dbReference type="GO" id="GO:0006935">
    <property type="term" value="P:chemotaxis"/>
    <property type="evidence" value="ECO:0007669"/>
    <property type="project" value="UniProtKB-KW"/>
</dbReference>
<feature type="transmembrane region" description="Helical" evidence="10">
    <location>
        <begin position="6"/>
        <end position="28"/>
    </location>
</feature>
<evidence type="ECO:0000256" key="1">
    <source>
        <dbReference type="ARBA" id="ARBA00002254"/>
    </source>
</evidence>
<dbReference type="InterPro" id="IPR005503">
    <property type="entry name" value="FliL"/>
</dbReference>
<keyword evidence="8 10" id="KW-1133">Transmembrane helix</keyword>
<name>A0A2P8HY83_9BACI</name>
<reference evidence="11 12" key="1">
    <citation type="submission" date="2018-03" db="EMBL/GenBank/DDBJ databases">
        <title>Genomic Encyclopedia of Type Strains, Phase III (KMG-III): the genomes of soil and plant-associated and newly described type strains.</title>
        <authorList>
            <person name="Whitman W."/>
        </authorList>
    </citation>
    <scope>NUCLEOTIDE SEQUENCE [LARGE SCALE GENOMIC DNA]</scope>
    <source>
        <strain evidence="11 12">CGMCC 1.07653</strain>
    </source>
</reference>
<evidence type="ECO:0000256" key="3">
    <source>
        <dbReference type="ARBA" id="ARBA00008281"/>
    </source>
</evidence>
<evidence type="ECO:0000256" key="10">
    <source>
        <dbReference type="RuleBase" id="RU364125"/>
    </source>
</evidence>
<comment type="caution">
    <text evidence="11">The sequence shown here is derived from an EMBL/GenBank/DDBJ whole genome shotgun (WGS) entry which is preliminary data.</text>
</comment>
<evidence type="ECO:0000256" key="5">
    <source>
        <dbReference type="ARBA" id="ARBA00022500"/>
    </source>
</evidence>
<evidence type="ECO:0000256" key="6">
    <source>
        <dbReference type="ARBA" id="ARBA00022692"/>
    </source>
</evidence>
<dbReference type="OrthoDB" id="2381796at2"/>
<evidence type="ECO:0000313" key="11">
    <source>
        <dbReference type="EMBL" id="PSL51198.1"/>
    </source>
</evidence>
<dbReference type="PANTHER" id="PTHR35091">
    <property type="entry name" value="FLAGELLAR PROTEIN FLIL"/>
    <property type="match status" value="1"/>
</dbReference>
<comment type="similarity">
    <text evidence="3 10">Belongs to the FliL family.</text>
</comment>
<gene>
    <name evidence="11" type="ORF">B0H94_101108</name>
</gene>
<dbReference type="GO" id="GO:0009425">
    <property type="term" value="C:bacterial-type flagellum basal body"/>
    <property type="evidence" value="ECO:0007669"/>
    <property type="project" value="InterPro"/>
</dbReference>
<keyword evidence="11" id="KW-0282">Flagellum</keyword>
<sequence length="143" mass="16301">MFKNRLVTIMLIIIIALTLIGVVTLVLINQFAGGSSPDGEPTIDEIIEQSWETEEITTNLDGNEFIRARFRIHVDSTDAREELEQRDFQVNNVIIRELADKSPQELTSGEGIDELESQVRLRLNELLDEGSVIRVYTTERMIQ</sequence>